<keyword evidence="2" id="KW-1185">Reference proteome</keyword>
<evidence type="ECO:0000313" key="1">
    <source>
        <dbReference type="EMBL" id="GAA0960459.1"/>
    </source>
</evidence>
<organism evidence="1 2">
    <name type="scientific">Kribbella koreensis</name>
    <dbReference type="NCBI Taxonomy" id="57909"/>
    <lineage>
        <taxon>Bacteria</taxon>
        <taxon>Bacillati</taxon>
        <taxon>Actinomycetota</taxon>
        <taxon>Actinomycetes</taxon>
        <taxon>Propionibacteriales</taxon>
        <taxon>Kribbellaceae</taxon>
        <taxon>Kribbella</taxon>
    </lineage>
</organism>
<protein>
    <submittedName>
        <fullName evidence="1">DUF3224 domain-containing protein</fullName>
    </submittedName>
</protein>
<accession>A0ABN1RN96</accession>
<gene>
    <name evidence="1" type="ORF">GCM10009554_75560</name>
</gene>
<comment type="caution">
    <text evidence="1">The sequence shown here is derived from an EMBL/GenBank/DDBJ whole genome shotgun (WGS) entry which is preliminary data.</text>
</comment>
<reference evidence="1 2" key="1">
    <citation type="journal article" date="2019" name="Int. J. Syst. Evol. Microbiol.">
        <title>The Global Catalogue of Microorganisms (GCM) 10K type strain sequencing project: providing services to taxonomists for standard genome sequencing and annotation.</title>
        <authorList>
            <consortium name="The Broad Institute Genomics Platform"/>
            <consortium name="The Broad Institute Genome Sequencing Center for Infectious Disease"/>
            <person name="Wu L."/>
            <person name="Ma J."/>
        </authorList>
    </citation>
    <scope>NUCLEOTIDE SEQUENCE [LARGE SCALE GENOMIC DNA]</scope>
    <source>
        <strain evidence="1 2">JCM 10977</strain>
    </source>
</reference>
<evidence type="ECO:0000313" key="2">
    <source>
        <dbReference type="Proteomes" id="UP001500542"/>
    </source>
</evidence>
<proteinExistence type="predicted"/>
<dbReference type="InterPro" id="IPR021607">
    <property type="entry name" value="DUF3224"/>
</dbReference>
<name>A0ABN1RN96_9ACTN</name>
<dbReference type="InterPro" id="IPR023159">
    <property type="entry name" value="SO1590-like_sf"/>
</dbReference>
<dbReference type="RefSeq" id="WP_343982095.1">
    <property type="nucleotide sequence ID" value="NZ_BAAAHK010000021.1"/>
</dbReference>
<dbReference type="EMBL" id="BAAAHK010000021">
    <property type="protein sequence ID" value="GAA0960459.1"/>
    <property type="molecule type" value="Genomic_DNA"/>
</dbReference>
<dbReference type="Gene3D" id="2.40.350.10">
    <property type="entry name" value="SO1590-like"/>
    <property type="match status" value="1"/>
</dbReference>
<sequence length="127" mass="13028">MSDNSTTAAFTIELQPGEALLDATGRFDFTKVWTGGMAGTSTGFMLSAGDPAAGKAGYVALELFQGSLDGLNGSVVLQQFGTMNGESTLYYEFAPGSGTAELAGVSGSLEIDSSGGGHNVRIRYQLS</sequence>
<dbReference type="Pfam" id="PF11528">
    <property type="entry name" value="DUF3224"/>
    <property type="match status" value="1"/>
</dbReference>
<dbReference type="Proteomes" id="UP001500542">
    <property type="component" value="Unassembled WGS sequence"/>
</dbReference>
<dbReference type="SUPFAM" id="SSF159238">
    <property type="entry name" value="SO1590-like"/>
    <property type="match status" value="1"/>
</dbReference>